<organism evidence="2 3">
    <name type="scientific">Vibrio diazotrophicus</name>
    <dbReference type="NCBI Taxonomy" id="685"/>
    <lineage>
        <taxon>Bacteria</taxon>
        <taxon>Pseudomonadati</taxon>
        <taxon>Pseudomonadota</taxon>
        <taxon>Gammaproteobacteria</taxon>
        <taxon>Vibrionales</taxon>
        <taxon>Vibrionaceae</taxon>
        <taxon>Vibrio</taxon>
    </lineage>
</organism>
<reference evidence="2 3" key="1">
    <citation type="submission" date="2018-06" db="EMBL/GenBank/DDBJ databases">
        <title>Freshwater and sediment microbial communities from various areas in North America, analyzing microbe dynamics in response to fracking.</title>
        <authorList>
            <person name="Lamendella R."/>
        </authorList>
    </citation>
    <scope>NUCLEOTIDE SEQUENCE [LARGE SCALE GENOMIC DNA]</scope>
    <source>
        <strain evidence="2 3">99A</strain>
    </source>
</reference>
<evidence type="ECO:0000313" key="2">
    <source>
        <dbReference type="EMBL" id="RAS61412.1"/>
    </source>
</evidence>
<dbReference type="STRING" id="1348635.GCA_000740015_02905"/>
<dbReference type="Proteomes" id="UP000248729">
    <property type="component" value="Unassembled WGS sequence"/>
</dbReference>
<name>A0A2J8GMZ1_VIBDI</name>
<feature type="compositionally biased region" description="Basic and acidic residues" evidence="1">
    <location>
        <begin position="48"/>
        <end position="66"/>
    </location>
</feature>
<dbReference type="AlphaFoldDB" id="A0A2J8GMZ1"/>
<feature type="region of interest" description="Disordered" evidence="1">
    <location>
        <begin position="31"/>
        <end position="66"/>
    </location>
</feature>
<evidence type="ECO:0000256" key="1">
    <source>
        <dbReference type="SAM" id="MobiDB-lite"/>
    </source>
</evidence>
<dbReference type="PROSITE" id="PS51318">
    <property type="entry name" value="TAT"/>
    <property type="match status" value="1"/>
</dbReference>
<dbReference type="EMBL" id="QLTR01000018">
    <property type="protein sequence ID" value="RAS61412.1"/>
    <property type="molecule type" value="Genomic_DNA"/>
</dbReference>
<protein>
    <submittedName>
        <fullName evidence="2">Secreted protein</fullName>
    </submittedName>
</protein>
<evidence type="ECO:0000313" key="3">
    <source>
        <dbReference type="Proteomes" id="UP000248729"/>
    </source>
</evidence>
<dbReference type="NCBIfam" id="TIGR01409">
    <property type="entry name" value="TAT_signal_seq"/>
    <property type="match status" value="1"/>
</dbReference>
<accession>A0A2J8GMZ1</accession>
<dbReference type="PIRSF" id="PIRSF036704">
    <property type="entry name" value="UCP036704"/>
    <property type="match status" value="1"/>
</dbReference>
<comment type="caution">
    <text evidence="2">The sequence shown here is derived from an EMBL/GenBank/DDBJ whole genome shotgun (WGS) entry which is preliminary data.</text>
</comment>
<sequence length="66" mass="7266">MKKQQQDIDKSRRDLLKGLGTAAVAGAVGATVSQSVSAQEPSFNVPTTKKEGYHETQHIRDYYDTL</sequence>
<dbReference type="RefSeq" id="WP_102942029.1">
    <property type="nucleotide sequence ID" value="NZ_QLTR01000018.1"/>
</dbReference>
<proteinExistence type="predicted"/>
<dbReference type="InterPro" id="IPR019546">
    <property type="entry name" value="TAT_signal_bac_arc"/>
</dbReference>
<dbReference type="InterPro" id="IPR006311">
    <property type="entry name" value="TAT_signal"/>
</dbReference>
<dbReference type="InterPro" id="IPR014177">
    <property type="entry name" value="Formate_DH_TAT-contain"/>
</dbReference>
<dbReference type="NCBIfam" id="TIGR02811">
    <property type="entry name" value="formate_TAT"/>
    <property type="match status" value="1"/>
</dbReference>
<gene>
    <name evidence="2" type="ORF">DET48_11832</name>
</gene>